<gene>
    <name evidence="7" type="ORF">VO63_17525</name>
</gene>
<proteinExistence type="predicted"/>
<comment type="catalytic activity">
    <reaction evidence="1">
        <text>Hydrolyzes the link between N-acetylmuramoyl residues and L-amino acid residues in certain cell-wall glycopeptides.</text>
        <dbReference type="EC" id="3.5.1.28"/>
    </reaction>
</comment>
<keyword evidence="8" id="KW-1185">Reference proteome</keyword>
<keyword evidence="5" id="KW-0472">Membrane</keyword>
<evidence type="ECO:0000313" key="7">
    <source>
        <dbReference type="EMBL" id="KKZ72544.1"/>
    </source>
</evidence>
<dbReference type="SUPFAM" id="SSF55846">
    <property type="entry name" value="N-acetylmuramoyl-L-alanine amidase-like"/>
    <property type="match status" value="1"/>
</dbReference>
<dbReference type="SUPFAM" id="SSF53955">
    <property type="entry name" value="Lysozyme-like"/>
    <property type="match status" value="1"/>
</dbReference>
<dbReference type="InterPro" id="IPR051206">
    <property type="entry name" value="NAMLAA_amidase_2"/>
</dbReference>
<evidence type="ECO:0000259" key="6">
    <source>
        <dbReference type="SMART" id="SM00644"/>
    </source>
</evidence>
<dbReference type="GO" id="GO:0071555">
    <property type="term" value="P:cell wall organization"/>
    <property type="evidence" value="ECO:0007669"/>
    <property type="project" value="UniProtKB-KW"/>
</dbReference>
<evidence type="ECO:0000256" key="4">
    <source>
        <dbReference type="ARBA" id="ARBA00023316"/>
    </source>
</evidence>
<evidence type="ECO:0000256" key="5">
    <source>
        <dbReference type="SAM" id="Phobius"/>
    </source>
</evidence>
<evidence type="ECO:0000256" key="1">
    <source>
        <dbReference type="ARBA" id="ARBA00001561"/>
    </source>
</evidence>
<dbReference type="Pfam" id="PF01510">
    <property type="entry name" value="Amidase_2"/>
    <property type="match status" value="1"/>
</dbReference>
<sequence>MTRRHGRHGRRTYGAVGATVALIWGCATAGYAQPSDAAPGGFERAAEQAAAEFGVPKEVLLGVSYESSWWEANDGRPSTKGGYGPMHLTDTTSGGTYAHRPGEGPVDATGTDDPSEHTLQTAAAMIGVPSSTLQRDELQNLRGGAALLASYQRRVTREMPTDPGSWYGAVARYSQAGDTAAAERFADGVFAVIRSGRQKVRKDGQRVSLTKAPSTRPARAQLATLGLRASAAAAVPECPAELKCRFAPAAASNYQVSTRDSNGMDVDFIVIHDLEGSYDGGISWFQDPVSGVSAHYVMKADGSAATQMVATKDIAFHAGNYWMNLHGIGIEMEGYAAQGPTWFTPAQYKATATLVAYLARRFHVPLDRRHIIGHDNVLPPRPARAPDAHWDPGPYWDWERFMALLDADQRRERGAGGGETGGNAGVGQAVMIAPTFAENAQTVTVCSPTCRSRTQPSNLLYVHTEPRADAPLVPDLALRPDGSAGSDRIEDWGASVVWGQEFVVADVRGDWTAIWFGGRKGWIHNPAGRNTRPVPNARIVRPASGAKVSVYTTAYPRTGEYPQGLPASAQTRFDMYGFPQGQAYVAARTPVGADDFFPATPTRPEAVVTGDQRYDVIQYNRRLATVNTAETG</sequence>
<dbReference type="InterPro" id="IPR036505">
    <property type="entry name" value="Amidase/PGRP_sf"/>
</dbReference>
<dbReference type="EMBL" id="LAQS01000025">
    <property type="protein sequence ID" value="KKZ72544.1"/>
    <property type="molecule type" value="Genomic_DNA"/>
</dbReference>
<reference evidence="7 8" key="1">
    <citation type="submission" date="2015-05" db="EMBL/GenBank/DDBJ databases">
        <title>Draft Genome assembly of Streptomyces showdoensis.</title>
        <authorList>
            <person name="Thapa K.K."/>
            <person name="Metsa-Ketela M."/>
        </authorList>
    </citation>
    <scope>NUCLEOTIDE SEQUENCE [LARGE SCALE GENOMIC DNA]</scope>
    <source>
        <strain evidence="7 8">ATCC 15227</strain>
    </source>
</reference>
<dbReference type="SMART" id="SM00644">
    <property type="entry name" value="Ami_2"/>
    <property type="match status" value="1"/>
</dbReference>
<keyword evidence="3" id="KW-0378">Hydrolase</keyword>
<dbReference type="CDD" id="cd06583">
    <property type="entry name" value="PGRP"/>
    <property type="match status" value="1"/>
</dbReference>
<comment type="caution">
    <text evidence="7">The sequence shown here is derived from an EMBL/GenBank/DDBJ whole genome shotgun (WGS) entry which is preliminary data.</text>
</comment>
<organism evidence="7 8">
    <name type="scientific">Streptomyces showdoensis</name>
    <dbReference type="NCBI Taxonomy" id="68268"/>
    <lineage>
        <taxon>Bacteria</taxon>
        <taxon>Bacillati</taxon>
        <taxon>Actinomycetota</taxon>
        <taxon>Actinomycetes</taxon>
        <taxon>Kitasatosporales</taxon>
        <taxon>Streptomycetaceae</taxon>
        <taxon>Streptomyces</taxon>
    </lineage>
</organism>
<evidence type="ECO:0000256" key="3">
    <source>
        <dbReference type="ARBA" id="ARBA00022801"/>
    </source>
</evidence>
<protein>
    <recommendedName>
        <fullName evidence="2">N-acetylmuramoyl-L-alanine amidase</fullName>
        <ecNumber evidence="2">3.5.1.28</ecNumber>
    </recommendedName>
</protein>
<dbReference type="OrthoDB" id="66275at2"/>
<dbReference type="GO" id="GO:0008745">
    <property type="term" value="F:N-acetylmuramoyl-L-alanine amidase activity"/>
    <property type="evidence" value="ECO:0007669"/>
    <property type="project" value="UniProtKB-EC"/>
</dbReference>
<dbReference type="Proteomes" id="UP000265325">
    <property type="component" value="Unassembled WGS sequence"/>
</dbReference>
<feature type="domain" description="N-acetylmuramoyl-L-alanine amidase" evidence="6">
    <location>
        <begin position="254"/>
        <end position="393"/>
    </location>
</feature>
<dbReference type="GO" id="GO:0009254">
    <property type="term" value="P:peptidoglycan turnover"/>
    <property type="evidence" value="ECO:0007669"/>
    <property type="project" value="TreeGrafter"/>
</dbReference>
<evidence type="ECO:0000313" key="8">
    <source>
        <dbReference type="Proteomes" id="UP000265325"/>
    </source>
</evidence>
<dbReference type="InterPro" id="IPR002502">
    <property type="entry name" value="Amidase_domain"/>
</dbReference>
<dbReference type="PANTHER" id="PTHR30417:SF1">
    <property type="entry name" value="N-ACETYLMURAMOYL-L-ALANINE AMIDASE AMID"/>
    <property type="match status" value="1"/>
</dbReference>
<dbReference type="AlphaFoldDB" id="A0A2P2GM07"/>
<accession>A0A2P2GM07</accession>
<dbReference type="Gene3D" id="1.10.530.10">
    <property type="match status" value="1"/>
</dbReference>
<dbReference type="EC" id="3.5.1.28" evidence="2"/>
<evidence type="ECO:0000256" key="2">
    <source>
        <dbReference type="ARBA" id="ARBA00011901"/>
    </source>
</evidence>
<keyword evidence="4" id="KW-0961">Cell wall biogenesis/degradation</keyword>
<keyword evidence="5" id="KW-1133">Transmembrane helix</keyword>
<dbReference type="GO" id="GO:0009253">
    <property type="term" value="P:peptidoglycan catabolic process"/>
    <property type="evidence" value="ECO:0007669"/>
    <property type="project" value="InterPro"/>
</dbReference>
<feature type="transmembrane region" description="Helical" evidence="5">
    <location>
        <begin position="12"/>
        <end position="32"/>
    </location>
</feature>
<dbReference type="FunFam" id="3.40.80.10:FF:000006">
    <property type="entry name" value="N-acetylmuramoyl-L-alanine amidase"/>
    <property type="match status" value="1"/>
</dbReference>
<dbReference type="PANTHER" id="PTHR30417">
    <property type="entry name" value="N-ACETYLMURAMOYL-L-ALANINE AMIDASE AMID"/>
    <property type="match status" value="1"/>
</dbReference>
<dbReference type="Gene3D" id="3.40.80.10">
    <property type="entry name" value="Peptidoglycan recognition protein-like"/>
    <property type="match status" value="1"/>
</dbReference>
<name>A0A2P2GM07_STREW</name>
<dbReference type="InterPro" id="IPR023346">
    <property type="entry name" value="Lysozyme-like_dom_sf"/>
</dbReference>
<dbReference type="RefSeq" id="WP_046908752.1">
    <property type="nucleotide sequence ID" value="NZ_BAAAXG010000025.1"/>
</dbReference>
<keyword evidence="5" id="KW-0812">Transmembrane</keyword>